<organism evidence="2 3">
    <name type="scientific">Smittium simulii</name>
    <dbReference type="NCBI Taxonomy" id="133385"/>
    <lineage>
        <taxon>Eukaryota</taxon>
        <taxon>Fungi</taxon>
        <taxon>Fungi incertae sedis</taxon>
        <taxon>Zoopagomycota</taxon>
        <taxon>Kickxellomycotina</taxon>
        <taxon>Harpellomycetes</taxon>
        <taxon>Harpellales</taxon>
        <taxon>Legeriomycetaceae</taxon>
        <taxon>Smittium</taxon>
    </lineage>
</organism>
<dbReference type="InterPro" id="IPR011992">
    <property type="entry name" value="EF-hand-dom_pair"/>
</dbReference>
<dbReference type="STRING" id="133385.A0A2T9YDY1"/>
<comment type="caution">
    <text evidence="2">The sequence shown here is derived from an EMBL/GenBank/DDBJ whole genome shotgun (WGS) entry which is preliminary data.</text>
</comment>
<evidence type="ECO:0000259" key="1">
    <source>
        <dbReference type="PROSITE" id="PS50031"/>
    </source>
</evidence>
<accession>A0A2T9YDY1</accession>
<sequence length="320" mass="35954">MSFELSPIELSKFFEVFQQANPQNNKLSGASCKNIFMQSGLSLVQLKEIWDISDIDADGSNYSSIEAISTSLYSNFLKHSNANDHITLNIRNLENINFTQFSILMQILTTNNGYIPSTLSEKDRIAIYDSLKPQNENNSISVSPNIQSSTKNFNNLNNSYTPGSTLAESYMLRKKSQSPLIKSSQVSALNSKSPLSNQIDSTTTNSLPKYLDSKPLNQTNNSARNLFFDTSDRNDSLFCDDMQSLFEYNTKKKAGMDLFAKILLENCNDLAKSTAGNSDMKHIDPNHFSSLLRFQINELDQICANLEIHQNQISDFIDTL</sequence>
<evidence type="ECO:0000313" key="3">
    <source>
        <dbReference type="Proteomes" id="UP000245383"/>
    </source>
</evidence>
<dbReference type="InterPro" id="IPR000261">
    <property type="entry name" value="EH_dom"/>
</dbReference>
<dbReference type="Pfam" id="PF12763">
    <property type="entry name" value="EH"/>
    <property type="match status" value="1"/>
</dbReference>
<dbReference type="Proteomes" id="UP000245383">
    <property type="component" value="Unassembled WGS sequence"/>
</dbReference>
<reference evidence="2 3" key="1">
    <citation type="journal article" date="2018" name="MBio">
        <title>Comparative Genomics Reveals the Core Gene Toolbox for the Fungus-Insect Symbiosis.</title>
        <authorList>
            <person name="Wang Y."/>
            <person name="Stata M."/>
            <person name="Wang W."/>
            <person name="Stajich J.E."/>
            <person name="White M.M."/>
            <person name="Moncalvo J.M."/>
        </authorList>
    </citation>
    <scope>NUCLEOTIDE SEQUENCE [LARGE SCALE GENOMIC DNA]</scope>
    <source>
        <strain evidence="2 3">SWE-8-4</strain>
    </source>
</reference>
<protein>
    <recommendedName>
        <fullName evidence="1">EH domain-containing protein</fullName>
    </recommendedName>
</protein>
<dbReference type="AlphaFoldDB" id="A0A2T9YDY1"/>
<feature type="domain" description="EH" evidence="1">
    <location>
        <begin position="9"/>
        <end position="72"/>
    </location>
</feature>
<dbReference type="SUPFAM" id="SSF47473">
    <property type="entry name" value="EF-hand"/>
    <property type="match status" value="1"/>
</dbReference>
<evidence type="ECO:0000313" key="2">
    <source>
        <dbReference type="EMBL" id="PVU90541.1"/>
    </source>
</evidence>
<dbReference type="EMBL" id="MBFR01000251">
    <property type="protein sequence ID" value="PVU90541.1"/>
    <property type="molecule type" value="Genomic_DNA"/>
</dbReference>
<name>A0A2T9YDY1_9FUNG</name>
<gene>
    <name evidence="2" type="ORF">BB561_004830</name>
</gene>
<keyword evidence="3" id="KW-1185">Reference proteome</keyword>
<dbReference type="Gene3D" id="1.10.238.10">
    <property type="entry name" value="EF-hand"/>
    <property type="match status" value="1"/>
</dbReference>
<dbReference type="SMART" id="SM00027">
    <property type="entry name" value="EH"/>
    <property type="match status" value="1"/>
</dbReference>
<dbReference type="PROSITE" id="PS50031">
    <property type="entry name" value="EH"/>
    <property type="match status" value="1"/>
</dbReference>
<proteinExistence type="predicted"/>
<dbReference type="OrthoDB" id="1716625at2759"/>